<keyword evidence="3" id="KW-0560">Oxidoreductase</keyword>
<evidence type="ECO:0000256" key="1">
    <source>
        <dbReference type="ARBA" id="ARBA00007905"/>
    </source>
</evidence>
<sequence>MTSPVPTIVLNSGKSIPQLGFGVFLVDPADTQRVVEDALEVGYRHIDTATGYNNEAEVGAALRASGIPREEIFVTTKLRNDHHKARDVEGAFARSLDALGLDYLDLYLIHWPMPANDFYVDTWRTFETFAADGRAASIGVSNFLIPHLQRLLAETDIVPAVNQVELHPIFQQRELRAFQAEHGIQTEAWGPLGQGKYDLFGMQAIQDAAAAHGVQPAQVVLRWHLQTGNIVIPKSNRRERMAQNFDLFGFELSADEMAAIDALDENRRVGGNPADIN</sequence>
<dbReference type="PROSITE" id="PS00798">
    <property type="entry name" value="ALDOKETO_REDUCTASE_1"/>
    <property type="match status" value="1"/>
</dbReference>
<dbReference type="FunFam" id="3.20.20.100:FF:000015">
    <property type="entry name" value="Oxidoreductase, aldo/keto reductase family"/>
    <property type="match status" value="1"/>
</dbReference>
<comment type="similarity">
    <text evidence="1">Belongs to the aldo/keto reductase family.</text>
</comment>
<organism evidence="8 9">
    <name type="scientific">Leifsonia tongyongensis</name>
    <dbReference type="NCBI Taxonomy" id="1268043"/>
    <lineage>
        <taxon>Bacteria</taxon>
        <taxon>Bacillati</taxon>
        <taxon>Actinomycetota</taxon>
        <taxon>Actinomycetes</taxon>
        <taxon>Micrococcales</taxon>
        <taxon>Microbacteriaceae</taxon>
        <taxon>Leifsonia</taxon>
    </lineage>
</organism>
<protein>
    <submittedName>
        <fullName evidence="8">Aldo/keto reductase</fullName>
    </submittedName>
</protein>
<keyword evidence="2" id="KW-0521">NADP</keyword>
<dbReference type="PRINTS" id="PR00069">
    <property type="entry name" value="ALDKETRDTASE"/>
</dbReference>
<proteinExistence type="inferred from homology"/>
<dbReference type="Proteomes" id="UP000474967">
    <property type="component" value="Unassembled WGS sequence"/>
</dbReference>
<evidence type="ECO:0000256" key="3">
    <source>
        <dbReference type="ARBA" id="ARBA00023002"/>
    </source>
</evidence>
<dbReference type="InterPro" id="IPR023210">
    <property type="entry name" value="NADP_OxRdtase_dom"/>
</dbReference>
<feature type="active site" description="Proton donor" evidence="4">
    <location>
        <position position="52"/>
    </location>
</feature>
<comment type="caution">
    <text evidence="8">The sequence shown here is derived from an EMBL/GenBank/DDBJ whole genome shotgun (WGS) entry which is preliminary data.</text>
</comment>
<dbReference type="InterPro" id="IPR018170">
    <property type="entry name" value="Aldo/ket_reductase_CS"/>
</dbReference>
<dbReference type="PANTHER" id="PTHR43827">
    <property type="entry name" value="2,5-DIKETO-D-GLUCONIC ACID REDUCTASE"/>
    <property type="match status" value="1"/>
</dbReference>
<feature type="site" description="Lowers pKa of active site Tyr" evidence="6">
    <location>
        <position position="77"/>
    </location>
</feature>
<accession>A0A6L9XWX3</accession>
<dbReference type="InterPro" id="IPR020471">
    <property type="entry name" value="AKR"/>
</dbReference>
<feature type="domain" description="NADP-dependent oxidoreductase" evidence="7">
    <location>
        <begin position="26"/>
        <end position="265"/>
    </location>
</feature>
<dbReference type="PANTHER" id="PTHR43827:SF3">
    <property type="entry name" value="NADP-DEPENDENT OXIDOREDUCTASE DOMAIN-CONTAINING PROTEIN"/>
    <property type="match status" value="1"/>
</dbReference>
<dbReference type="GO" id="GO:0016616">
    <property type="term" value="F:oxidoreductase activity, acting on the CH-OH group of donors, NAD or NADP as acceptor"/>
    <property type="evidence" value="ECO:0007669"/>
    <property type="project" value="UniProtKB-ARBA"/>
</dbReference>
<dbReference type="RefSeq" id="WP_163289243.1">
    <property type="nucleotide sequence ID" value="NZ_JAAGWY010000002.1"/>
</dbReference>
<dbReference type="EMBL" id="JAAGWY010000002">
    <property type="protein sequence ID" value="NEN05873.1"/>
    <property type="molecule type" value="Genomic_DNA"/>
</dbReference>
<evidence type="ECO:0000256" key="2">
    <source>
        <dbReference type="ARBA" id="ARBA00022857"/>
    </source>
</evidence>
<evidence type="ECO:0000256" key="5">
    <source>
        <dbReference type="PIRSR" id="PIRSR000097-2"/>
    </source>
</evidence>
<evidence type="ECO:0000256" key="6">
    <source>
        <dbReference type="PIRSR" id="PIRSR000097-3"/>
    </source>
</evidence>
<dbReference type="PIRSF" id="PIRSF000097">
    <property type="entry name" value="AKR"/>
    <property type="match status" value="1"/>
</dbReference>
<dbReference type="InterPro" id="IPR036812">
    <property type="entry name" value="NAD(P)_OxRdtase_dom_sf"/>
</dbReference>
<dbReference type="Pfam" id="PF00248">
    <property type="entry name" value="Aldo_ket_red"/>
    <property type="match status" value="1"/>
</dbReference>
<reference evidence="8 9" key="1">
    <citation type="journal article" date="2014" name="J. Microbiol.">
        <title>Diaminobutyricibacter tongyongensis gen. nov., sp. nov. and Homoserinibacter gongjuensis gen. nov., sp. nov. belong to the family Microbacteriaceae.</title>
        <authorList>
            <person name="Kim S.J."/>
            <person name="Ahn J.H."/>
            <person name="Weon H.Y."/>
            <person name="Hamada M."/>
            <person name="Suzuki K."/>
            <person name="Kwon S.W."/>
        </authorList>
    </citation>
    <scope>NUCLEOTIDE SEQUENCE [LARGE SCALE GENOMIC DNA]</scope>
    <source>
        <strain evidence="8 9">NBRC 108724</strain>
    </source>
</reference>
<keyword evidence="9" id="KW-1185">Reference proteome</keyword>
<evidence type="ECO:0000313" key="8">
    <source>
        <dbReference type="EMBL" id="NEN05873.1"/>
    </source>
</evidence>
<evidence type="ECO:0000256" key="4">
    <source>
        <dbReference type="PIRSR" id="PIRSR000097-1"/>
    </source>
</evidence>
<dbReference type="Gene3D" id="3.20.20.100">
    <property type="entry name" value="NADP-dependent oxidoreductase domain"/>
    <property type="match status" value="1"/>
</dbReference>
<dbReference type="AlphaFoldDB" id="A0A6L9XWX3"/>
<dbReference type="SUPFAM" id="SSF51430">
    <property type="entry name" value="NAD(P)-linked oxidoreductase"/>
    <property type="match status" value="1"/>
</dbReference>
<evidence type="ECO:0000259" key="7">
    <source>
        <dbReference type="Pfam" id="PF00248"/>
    </source>
</evidence>
<gene>
    <name evidence="8" type="ORF">G3T36_08300</name>
</gene>
<evidence type="ECO:0000313" key="9">
    <source>
        <dbReference type="Proteomes" id="UP000474967"/>
    </source>
</evidence>
<name>A0A6L9XWX3_9MICO</name>
<feature type="binding site" evidence="5">
    <location>
        <position position="110"/>
    </location>
    <ligand>
        <name>substrate</name>
    </ligand>
</feature>